<dbReference type="GO" id="GO:0008234">
    <property type="term" value="F:cysteine-type peptidase activity"/>
    <property type="evidence" value="ECO:0007669"/>
    <property type="project" value="UniProtKB-KW"/>
</dbReference>
<dbReference type="AlphaFoldDB" id="A0A5D4SS15"/>
<dbReference type="InterPro" id="IPR036764">
    <property type="entry name" value="Peptidase_Prp_sf"/>
</dbReference>
<dbReference type="PANTHER" id="PTHR39178:SF1">
    <property type="entry name" value="RIBOSOMAL-PROCESSING CYSTEINE PROTEASE PRP"/>
    <property type="match status" value="1"/>
</dbReference>
<evidence type="ECO:0000256" key="4">
    <source>
        <dbReference type="ARBA" id="ARBA00022807"/>
    </source>
</evidence>
<comment type="similarity">
    <text evidence="5">Belongs to the Prp family.</text>
</comment>
<dbReference type="CDD" id="cd16332">
    <property type="entry name" value="Prp-like"/>
    <property type="match status" value="1"/>
</dbReference>
<name>A0A5D4SS15_9BACI</name>
<keyword evidence="3" id="KW-0378">Hydrolase</keyword>
<dbReference type="GO" id="GO:0042254">
    <property type="term" value="P:ribosome biogenesis"/>
    <property type="evidence" value="ECO:0007669"/>
    <property type="project" value="UniProtKB-KW"/>
</dbReference>
<evidence type="ECO:0000256" key="5">
    <source>
        <dbReference type="ARBA" id="ARBA00044503"/>
    </source>
</evidence>
<evidence type="ECO:0000313" key="7">
    <source>
        <dbReference type="EMBL" id="TYS66165.1"/>
    </source>
</evidence>
<dbReference type="InterPro" id="IPR007422">
    <property type="entry name" value="Peptidase_Prp"/>
</dbReference>
<dbReference type="RefSeq" id="WP_148948989.1">
    <property type="nucleotide sequence ID" value="NZ_VTES01000001.1"/>
</dbReference>
<evidence type="ECO:0000256" key="1">
    <source>
        <dbReference type="ARBA" id="ARBA00022517"/>
    </source>
</evidence>
<dbReference type="NCBIfam" id="NF011126">
    <property type="entry name" value="PRK14553.1-6"/>
    <property type="match status" value="1"/>
</dbReference>
<dbReference type="GO" id="GO:0006508">
    <property type="term" value="P:proteolysis"/>
    <property type="evidence" value="ECO:0007669"/>
    <property type="project" value="UniProtKB-KW"/>
</dbReference>
<reference evidence="7 8" key="1">
    <citation type="submission" date="2019-08" db="EMBL/GenBank/DDBJ databases">
        <title>Bacillus genomes from the desert of Cuatro Cienegas, Coahuila.</title>
        <authorList>
            <person name="Olmedo-Alvarez G."/>
        </authorList>
    </citation>
    <scope>NUCLEOTIDE SEQUENCE [LARGE SCALE GENOMIC DNA]</scope>
    <source>
        <strain evidence="7 8">CH37_1T</strain>
    </source>
</reference>
<comment type="caution">
    <text evidence="7">The sequence shown here is derived from an EMBL/GenBank/DDBJ whole genome shotgun (WGS) entry which is preliminary data.</text>
</comment>
<evidence type="ECO:0000313" key="8">
    <source>
        <dbReference type="Proteomes" id="UP000323732"/>
    </source>
</evidence>
<evidence type="ECO:0000256" key="3">
    <source>
        <dbReference type="ARBA" id="ARBA00022801"/>
    </source>
</evidence>
<gene>
    <name evidence="7" type="ORF">FZD47_01365</name>
</gene>
<organism evidence="7 8">
    <name type="scientific">Bacillus infantis</name>
    <dbReference type="NCBI Taxonomy" id="324767"/>
    <lineage>
        <taxon>Bacteria</taxon>
        <taxon>Bacillati</taxon>
        <taxon>Bacillota</taxon>
        <taxon>Bacilli</taxon>
        <taxon>Bacillales</taxon>
        <taxon>Bacillaceae</taxon>
        <taxon>Bacillus</taxon>
    </lineage>
</organism>
<evidence type="ECO:0000256" key="2">
    <source>
        <dbReference type="ARBA" id="ARBA00022670"/>
    </source>
</evidence>
<dbReference type="SUPFAM" id="SSF118010">
    <property type="entry name" value="TM1457-like"/>
    <property type="match status" value="1"/>
</dbReference>
<dbReference type="Proteomes" id="UP000323732">
    <property type="component" value="Unassembled WGS sequence"/>
</dbReference>
<dbReference type="EMBL" id="VTES01000001">
    <property type="protein sequence ID" value="TYS66165.1"/>
    <property type="molecule type" value="Genomic_DNA"/>
</dbReference>
<accession>A0A5D4SS15</accession>
<protein>
    <recommendedName>
        <fullName evidence="6">Ribosomal processing cysteine protease Prp</fullName>
    </recommendedName>
</protein>
<keyword evidence="1" id="KW-0690">Ribosome biogenesis</keyword>
<sequence>MIHTTIIRTEAGRVRSFSLSGHALFANHGKDIVCAGVSAVSIGAINSIMALTGVEPDIEQEDSGFLRCDIPQDLPEETQEKVQLLLEGMIVSLETIEREYGKHIKITFKK</sequence>
<evidence type="ECO:0000256" key="6">
    <source>
        <dbReference type="ARBA" id="ARBA00044538"/>
    </source>
</evidence>
<keyword evidence="2 7" id="KW-0645">Protease</keyword>
<proteinExistence type="inferred from homology"/>
<keyword evidence="4" id="KW-0788">Thiol protease</keyword>
<dbReference type="PANTHER" id="PTHR39178">
    <property type="entry name" value="HYPOTHETICAL RIBOSOME-ASSOCIATED PROTEIN"/>
    <property type="match status" value="1"/>
</dbReference>
<dbReference type="Gene3D" id="3.30.70.1490">
    <property type="entry name" value="Cysteine protease Prp"/>
    <property type="match status" value="1"/>
</dbReference>
<dbReference type="Pfam" id="PF04327">
    <property type="entry name" value="Peptidase_Prp"/>
    <property type="match status" value="1"/>
</dbReference>